<comment type="similarity">
    <text evidence="16">Belongs to the ligand-gated ion channel (TC 1.A.9) family.</text>
</comment>
<dbReference type="SUPFAM" id="SSF90112">
    <property type="entry name" value="Neurotransmitter-gated ion-channel transmembrane pore"/>
    <property type="match status" value="1"/>
</dbReference>
<feature type="domain" description="Neurotransmitter-gated ion-channel ligand-binding" evidence="17">
    <location>
        <begin position="1"/>
        <end position="177"/>
    </location>
</feature>
<evidence type="ECO:0000256" key="13">
    <source>
        <dbReference type="ARBA" id="ARBA00023257"/>
    </source>
</evidence>
<protein>
    <submittedName>
        <fullName evidence="19">Putative glycine receptor subunit alpha-2-like</fullName>
    </submittedName>
</protein>
<keyword evidence="20" id="KW-1185">Reference proteome</keyword>
<dbReference type="PROSITE" id="PS00236">
    <property type="entry name" value="NEUROTR_ION_CHANNEL"/>
    <property type="match status" value="1"/>
</dbReference>
<dbReference type="FunFam" id="1.20.58.390:FF:000067">
    <property type="entry name" value="Glycine receptor subunit alpha-2"/>
    <property type="match status" value="1"/>
</dbReference>
<dbReference type="GO" id="GO:0005254">
    <property type="term" value="F:chloride channel activity"/>
    <property type="evidence" value="ECO:0007669"/>
    <property type="project" value="UniProtKB-KW"/>
</dbReference>
<feature type="transmembrane region" description="Helical" evidence="16">
    <location>
        <begin position="211"/>
        <end position="232"/>
    </location>
</feature>
<dbReference type="GO" id="GO:0004888">
    <property type="term" value="F:transmembrane signaling receptor activity"/>
    <property type="evidence" value="ECO:0007669"/>
    <property type="project" value="InterPro"/>
</dbReference>
<comment type="caution">
    <text evidence="19">The sequence shown here is derived from an EMBL/GenBank/DDBJ whole genome shotgun (WGS) entry which is preliminary data.</text>
</comment>
<dbReference type="STRING" id="6689.A0A3R7M563"/>
<dbReference type="InterPro" id="IPR006201">
    <property type="entry name" value="Neur_channel"/>
</dbReference>
<dbReference type="InterPro" id="IPR036734">
    <property type="entry name" value="Neur_chan_lig-bd_sf"/>
</dbReference>
<dbReference type="InterPro" id="IPR006028">
    <property type="entry name" value="GABAA/Glycine_rcpt"/>
</dbReference>
<dbReference type="InterPro" id="IPR006029">
    <property type="entry name" value="Neurotrans-gated_channel_TM"/>
</dbReference>
<evidence type="ECO:0000256" key="6">
    <source>
        <dbReference type="ARBA" id="ARBA00023018"/>
    </source>
</evidence>
<evidence type="ECO:0000256" key="7">
    <source>
        <dbReference type="ARBA" id="ARBA00023065"/>
    </source>
</evidence>
<evidence type="ECO:0000256" key="4">
    <source>
        <dbReference type="ARBA" id="ARBA00022729"/>
    </source>
</evidence>
<evidence type="ECO:0000256" key="16">
    <source>
        <dbReference type="RuleBase" id="RU000687"/>
    </source>
</evidence>
<keyword evidence="4" id="KW-0732">Signal</keyword>
<keyword evidence="3 16" id="KW-0812">Transmembrane</keyword>
<evidence type="ECO:0000313" key="20">
    <source>
        <dbReference type="Proteomes" id="UP000283509"/>
    </source>
</evidence>
<dbReference type="CDD" id="cd18990">
    <property type="entry name" value="LGIC_ECD_GABAAR"/>
    <property type="match status" value="1"/>
</dbReference>
<dbReference type="InterPro" id="IPR036719">
    <property type="entry name" value="Neuro-gated_channel_TM_sf"/>
</dbReference>
<evidence type="ECO:0000256" key="9">
    <source>
        <dbReference type="ARBA" id="ARBA00023157"/>
    </source>
</evidence>
<evidence type="ECO:0000256" key="14">
    <source>
        <dbReference type="ARBA" id="ARBA00023303"/>
    </source>
</evidence>
<dbReference type="PRINTS" id="PR00253">
    <property type="entry name" value="GABAARECEPTR"/>
</dbReference>
<keyword evidence="11" id="KW-0325">Glycoprotein</keyword>
<keyword evidence="12" id="KW-0868">Chloride</keyword>
<proteinExistence type="inferred from homology"/>
<evidence type="ECO:0000256" key="1">
    <source>
        <dbReference type="ARBA" id="ARBA00022448"/>
    </source>
</evidence>
<dbReference type="EMBL" id="QCYY01002187">
    <property type="protein sequence ID" value="ROT72243.1"/>
    <property type="molecule type" value="Genomic_DNA"/>
</dbReference>
<dbReference type="PRINTS" id="PR00252">
    <property type="entry name" value="NRIONCHANNEL"/>
</dbReference>
<comment type="subcellular location">
    <subcellularLocation>
        <location evidence="15">Postsynaptic cell membrane</location>
        <topology evidence="15">Multi-pass membrane protein</topology>
    </subcellularLocation>
</comment>
<evidence type="ECO:0000256" key="3">
    <source>
        <dbReference type="ARBA" id="ARBA00022692"/>
    </source>
</evidence>
<dbReference type="GO" id="GO:0045211">
    <property type="term" value="C:postsynaptic membrane"/>
    <property type="evidence" value="ECO:0007669"/>
    <property type="project" value="UniProtKB-SubCell"/>
</dbReference>
<dbReference type="GO" id="GO:0099095">
    <property type="term" value="F:ligand-gated monoatomic anion channel activity"/>
    <property type="evidence" value="ECO:0007669"/>
    <property type="project" value="UniProtKB-ARBA"/>
</dbReference>
<feature type="domain" description="Neurotransmitter-gated ion-channel transmembrane" evidence="18">
    <location>
        <begin position="185"/>
        <end position="276"/>
    </location>
</feature>
<feature type="transmembrane region" description="Helical" evidence="16">
    <location>
        <begin position="313"/>
        <end position="332"/>
    </location>
</feature>
<dbReference type="PANTHER" id="PTHR18945">
    <property type="entry name" value="NEUROTRANSMITTER GATED ION CHANNEL"/>
    <property type="match status" value="1"/>
</dbReference>
<keyword evidence="14 16" id="KW-0407">Ion channel</keyword>
<keyword evidence="2" id="KW-1003">Cell membrane</keyword>
<keyword evidence="7 16" id="KW-0406">Ion transport</keyword>
<keyword evidence="10" id="KW-0869">Chloride channel</keyword>
<reference evidence="19 20" key="1">
    <citation type="submission" date="2018-04" db="EMBL/GenBank/DDBJ databases">
        <authorList>
            <person name="Zhang X."/>
            <person name="Yuan J."/>
            <person name="Li F."/>
            <person name="Xiang J."/>
        </authorList>
    </citation>
    <scope>NUCLEOTIDE SEQUENCE [LARGE SCALE GENOMIC DNA]</scope>
    <source>
        <tissue evidence="19">Muscle</tissue>
    </source>
</reference>
<keyword evidence="1 16" id="KW-0813">Transport</keyword>
<dbReference type="InterPro" id="IPR018000">
    <property type="entry name" value="Neurotransmitter_ion_chnl_CS"/>
</dbReference>
<evidence type="ECO:0000313" key="19">
    <source>
        <dbReference type="EMBL" id="ROT72243.1"/>
    </source>
</evidence>
<keyword evidence="9" id="KW-1015">Disulfide bond</keyword>
<evidence type="ECO:0000256" key="10">
    <source>
        <dbReference type="ARBA" id="ARBA00023173"/>
    </source>
</evidence>
<evidence type="ECO:0000256" key="8">
    <source>
        <dbReference type="ARBA" id="ARBA00023136"/>
    </source>
</evidence>
<evidence type="ECO:0000256" key="11">
    <source>
        <dbReference type="ARBA" id="ARBA00023180"/>
    </source>
</evidence>
<dbReference type="Gene3D" id="2.70.170.10">
    <property type="entry name" value="Neurotransmitter-gated ion-channel ligand-binding domain"/>
    <property type="match status" value="1"/>
</dbReference>
<dbReference type="Pfam" id="PF02931">
    <property type="entry name" value="Neur_chan_LBD"/>
    <property type="match status" value="1"/>
</dbReference>
<name>A0A3R7M563_PENVA</name>
<dbReference type="OrthoDB" id="442503at2759"/>
<dbReference type="FunFam" id="2.70.170.10:FF:000045">
    <property type="entry name" value="Predicted protein"/>
    <property type="match status" value="1"/>
</dbReference>
<keyword evidence="5 16" id="KW-1133">Transmembrane helix</keyword>
<dbReference type="Pfam" id="PF02932">
    <property type="entry name" value="Neur_chan_memb"/>
    <property type="match status" value="1"/>
</dbReference>
<keyword evidence="8 16" id="KW-0472">Membrane</keyword>
<evidence type="ECO:0000259" key="17">
    <source>
        <dbReference type="Pfam" id="PF02931"/>
    </source>
</evidence>
<keyword evidence="19" id="KW-0675">Receptor</keyword>
<evidence type="ECO:0000259" key="18">
    <source>
        <dbReference type="Pfam" id="PF02932"/>
    </source>
</evidence>
<keyword evidence="6" id="KW-0770">Synapse</keyword>
<feature type="transmembrane region" description="Helical" evidence="16">
    <location>
        <begin position="183"/>
        <end position="202"/>
    </location>
</feature>
<evidence type="ECO:0000256" key="2">
    <source>
        <dbReference type="ARBA" id="ARBA00022475"/>
    </source>
</evidence>
<dbReference type="Proteomes" id="UP000283509">
    <property type="component" value="Unassembled WGS sequence"/>
</dbReference>
<dbReference type="InterPro" id="IPR038050">
    <property type="entry name" value="Neuro_actylchol_rec"/>
</dbReference>
<sequence length="343" mass="39155">MFINSFGSLNAANMDYTVDVFLRQRWNDPRLVDAVNQKDKITITSNELQSKIWKPDTFFNNVKDAELHTVTMPNVLLRIENNGDVLYSIRTTLRLSCNMEFREYPLDFQICGISISSYANTEEVIDYEWASDSPIDLPDQLEIAQFDLLNYTCKDTTQVFTTGNFSGLLVYFNLRRQNGYHVLQTYVPTILIVSISWVSFWLDPNAVPGRVSLGVTTLLTLTTLASGIRASLPPVSYVKAIDVWIGTCMIMVFGALLEFTLVNWLANKKVIEHSQTMFKIPRLTKAQEEEPSAAASPKTYITYARALDRLCRVLFPGGFLIFNLVYWPYYLVHQYMALPQSLV</sequence>
<reference evidence="19 20" key="2">
    <citation type="submission" date="2019-01" db="EMBL/GenBank/DDBJ databases">
        <title>The decoding of complex shrimp genome reveals the adaptation for benthos swimmer, frequently molting mechanism and breeding impact on genome.</title>
        <authorList>
            <person name="Sun Y."/>
            <person name="Gao Y."/>
            <person name="Yu Y."/>
        </authorList>
    </citation>
    <scope>NUCLEOTIDE SEQUENCE [LARGE SCALE GENOMIC DNA]</scope>
    <source>
        <tissue evidence="19">Muscle</tissue>
    </source>
</reference>
<gene>
    <name evidence="19" type="ORF">C7M84_009361</name>
</gene>
<dbReference type="CDD" id="cd19049">
    <property type="entry name" value="LGIC_TM_anion"/>
    <property type="match status" value="1"/>
</dbReference>
<dbReference type="NCBIfam" id="TIGR00860">
    <property type="entry name" value="LIC"/>
    <property type="match status" value="1"/>
</dbReference>
<dbReference type="SUPFAM" id="SSF63712">
    <property type="entry name" value="Nicotinic receptor ligand binding domain-like"/>
    <property type="match status" value="1"/>
</dbReference>
<dbReference type="AlphaFoldDB" id="A0A3R7M563"/>
<feature type="transmembrane region" description="Helical" evidence="16">
    <location>
        <begin position="244"/>
        <end position="266"/>
    </location>
</feature>
<accession>A0A3R7M563</accession>
<dbReference type="GO" id="GO:0034707">
    <property type="term" value="C:chloride channel complex"/>
    <property type="evidence" value="ECO:0007669"/>
    <property type="project" value="UniProtKB-KW"/>
</dbReference>
<organism evidence="19 20">
    <name type="scientific">Penaeus vannamei</name>
    <name type="common">Whiteleg shrimp</name>
    <name type="synonym">Litopenaeus vannamei</name>
    <dbReference type="NCBI Taxonomy" id="6689"/>
    <lineage>
        <taxon>Eukaryota</taxon>
        <taxon>Metazoa</taxon>
        <taxon>Ecdysozoa</taxon>
        <taxon>Arthropoda</taxon>
        <taxon>Crustacea</taxon>
        <taxon>Multicrustacea</taxon>
        <taxon>Malacostraca</taxon>
        <taxon>Eumalacostraca</taxon>
        <taxon>Eucarida</taxon>
        <taxon>Decapoda</taxon>
        <taxon>Dendrobranchiata</taxon>
        <taxon>Penaeoidea</taxon>
        <taxon>Penaeidae</taxon>
        <taxon>Penaeus</taxon>
    </lineage>
</organism>
<dbReference type="Gene3D" id="1.20.58.390">
    <property type="entry name" value="Neurotransmitter-gated ion-channel transmembrane domain"/>
    <property type="match status" value="1"/>
</dbReference>
<dbReference type="GO" id="GO:0005230">
    <property type="term" value="F:extracellular ligand-gated monoatomic ion channel activity"/>
    <property type="evidence" value="ECO:0007669"/>
    <property type="project" value="InterPro"/>
</dbReference>
<dbReference type="InterPro" id="IPR006202">
    <property type="entry name" value="Neur_chan_lig-bd"/>
</dbReference>
<evidence type="ECO:0000256" key="15">
    <source>
        <dbReference type="ARBA" id="ARBA00034104"/>
    </source>
</evidence>
<evidence type="ECO:0000256" key="5">
    <source>
        <dbReference type="ARBA" id="ARBA00022989"/>
    </source>
</evidence>
<evidence type="ECO:0000256" key="12">
    <source>
        <dbReference type="ARBA" id="ARBA00023214"/>
    </source>
</evidence>
<keyword evidence="13" id="KW-0628">Postsynaptic cell membrane</keyword>